<dbReference type="PANTHER" id="PTHR24361:SF433">
    <property type="entry name" value="PROTEIN KINASE DOMAIN-CONTAINING PROTEIN"/>
    <property type="match status" value="1"/>
</dbReference>
<feature type="region of interest" description="Disordered" evidence="9">
    <location>
        <begin position="179"/>
        <end position="203"/>
    </location>
</feature>
<organism evidence="10 11">
    <name type="scientific">Mycena maculata</name>
    <dbReference type="NCBI Taxonomy" id="230809"/>
    <lineage>
        <taxon>Eukaryota</taxon>
        <taxon>Fungi</taxon>
        <taxon>Dikarya</taxon>
        <taxon>Basidiomycota</taxon>
        <taxon>Agaricomycotina</taxon>
        <taxon>Agaricomycetes</taxon>
        <taxon>Agaricomycetidae</taxon>
        <taxon>Agaricales</taxon>
        <taxon>Marasmiineae</taxon>
        <taxon>Mycenaceae</taxon>
        <taxon>Mycena</taxon>
    </lineage>
</organism>
<dbReference type="EMBL" id="JARJLG010000112">
    <property type="protein sequence ID" value="KAJ7743517.1"/>
    <property type="molecule type" value="Genomic_DNA"/>
</dbReference>
<feature type="compositionally biased region" description="Basic and acidic residues" evidence="9">
    <location>
        <begin position="192"/>
        <end position="203"/>
    </location>
</feature>
<feature type="region of interest" description="Disordered" evidence="9">
    <location>
        <begin position="55"/>
        <end position="85"/>
    </location>
</feature>
<dbReference type="PANTHER" id="PTHR24361">
    <property type="entry name" value="MITOGEN-ACTIVATED KINASE KINASE KINASE"/>
    <property type="match status" value="1"/>
</dbReference>
<dbReference type="GO" id="GO:0005524">
    <property type="term" value="F:ATP binding"/>
    <property type="evidence" value="ECO:0007669"/>
    <property type="project" value="UniProtKB-KW"/>
</dbReference>
<comment type="caution">
    <text evidence="10">The sequence shown here is derived from an EMBL/GenBank/DDBJ whole genome shotgun (WGS) entry which is preliminary data.</text>
</comment>
<evidence type="ECO:0000256" key="9">
    <source>
        <dbReference type="SAM" id="MobiDB-lite"/>
    </source>
</evidence>
<dbReference type="InterPro" id="IPR011009">
    <property type="entry name" value="Kinase-like_dom_sf"/>
</dbReference>
<keyword evidence="6" id="KW-0067">ATP-binding</keyword>
<evidence type="ECO:0000256" key="4">
    <source>
        <dbReference type="ARBA" id="ARBA00022741"/>
    </source>
</evidence>
<gene>
    <name evidence="10" type="ORF">DFH07DRAFT_979652</name>
</gene>
<dbReference type="GO" id="GO:0005737">
    <property type="term" value="C:cytoplasm"/>
    <property type="evidence" value="ECO:0007669"/>
    <property type="project" value="TreeGrafter"/>
</dbReference>
<evidence type="ECO:0000256" key="7">
    <source>
        <dbReference type="ARBA" id="ARBA00047899"/>
    </source>
</evidence>
<dbReference type="EC" id="2.7.11.1" evidence="1"/>
<dbReference type="Proteomes" id="UP001215280">
    <property type="component" value="Unassembled WGS sequence"/>
</dbReference>
<keyword evidence="11" id="KW-1185">Reference proteome</keyword>
<dbReference type="SUPFAM" id="SSF56112">
    <property type="entry name" value="Protein kinase-like (PK-like)"/>
    <property type="match status" value="1"/>
</dbReference>
<dbReference type="Gene3D" id="1.10.510.10">
    <property type="entry name" value="Transferase(Phosphotransferase) domain 1"/>
    <property type="match status" value="1"/>
</dbReference>
<evidence type="ECO:0000256" key="1">
    <source>
        <dbReference type="ARBA" id="ARBA00012513"/>
    </source>
</evidence>
<name>A0AAD7IHX7_9AGAR</name>
<evidence type="ECO:0000256" key="6">
    <source>
        <dbReference type="ARBA" id="ARBA00022840"/>
    </source>
</evidence>
<reference evidence="10" key="1">
    <citation type="submission" date="2023-03" db="EMBL/GenBank/DDBJ databases">
        <title>Massive genome expansion in bonnet fungi (Mycena s.s.) driven by repeated elements and novel gene families across ecological guilds.</title>
        <authorList>
            <consortium name="Lawrence Berkeley National Laboratory"/>
            <person name="Harder C.B."/>
            <person name="Miyauchi S."/>
            <person name="Viragh M."/>
            <person name="Kuo A."/>
            <person name="Thoen E."/>
            <person name="Andreopoulos B."/>
            <person name="Lu D."/>
            <person name="Skrede I."/>
            <person name="Drula E."/>
            <person name="Henrissat B."/>
            <person name="Morin E."/>
            <person name="Kohler A."/>
            <person name="Barry K."/>
            <person name="LaButti K."/>
            <person name="Morin E."/>
            <person name="Salamov A."/>
            <person name="Lipzen A."/>
            <person name="Mereny Z."/>
            <person name="Hegedus B."/>
            <person name="Baldrian P."/>
            <person name="Stursova M."/>
            <person name="Weitz H."/>
            <person name="Taylor A."/>
            <person name="Grigoriev I.V."/>
            <person name="Nagy L.G."/>
            <person name="Martin F."/>
            <person name="Kauserud H."/>
        </authorList>
    </citation>
    <scope>NUCLEOTIDE SEQUENCE</scope>
    <source>
        <strain evidence="10">CBHHK188m</strain>
    </source>
</reference>
<evidence type="ECO:0000256" key="8">
    <source>
        <dbReference type="ARBA" id="ARBA00048679"/>
    </source>
</evidence>
<sequence length="415" mass="44746">MPALFRIVQDDYPPIPEGASPIVKNFLYHCFQKDCNLRISAKKLLRHPWIAAGRRQMADGKAPEEEGGAQKQSARPGVEEGGRRPLSNYNYDEAVLRVQEWNEALKCVSSLRDISASPSSSSSCAWKAAAGPASKPHLAEKIQISPLSFSLQPPEEQTNNWDDDFEEGISLTKLQALEKTAGEPEPEGVDASAKENARTIRPNKSRDVKPLLPLAKPPPEEMHGIVEDYFALVGGEDEGVLERISRQVRDFLPDCPELTSRRPCRELIGQGVTSISVAAAVGTASREQAKAYDNAGYTDQFRVIFAASAIAKMGSVDRTREVQTPGGASSVPPEHTSIGILAALIGHLEANAPTPVLELGSPPLEMAHGPAVPHALKHAILRAKHSKKALKNAEGRSLEEPSALVGTTQAMDTTG</sequence>
<evidence type="ECO:0000256" key="3">
    <source>
        <dbReference type="ARBA" id="ARBA00022679"/>
    </source>
</evidence>
<evidence type="ECO:0000256" key="2">
    <source>
        <dbReference type="ARBA" id="ARBA00022527"/>
    </source>
</evidence>
<comment type="catalytic activity">
    <reaction evidence="7">
        <text>L-threonyl-[protein] + ATP = O-phospho-L-threonyl-[protein] + ADP + H(+)</text>
        <dbReference type="Rhea" id="RHEA:46608"/>
        <dbReference type="Rhea" id="RHEA-COMP:11060"/>
        <dbReference type="Rhea" id="RHEA-COMP:11605"/>
        <dbReference type="ChEBI" id="CHEBI:15378"/>
        <dbReference type="ChEBI" id="CHEBI:30013"/>
        <dbReference type="ChEBI" id="CHEBI:30616"/>
        <dbReference type="ChEBI" id="CHEBI:61977"/>
        <dbReference type="ChEBI" id="CHEBI:456216"/>
        <dbReference type="EC" id="2.7.11.1"/>
    </reaction>
</comment>
<feature type="region of interest" description="Disordered" evidence="9">
    <location>
        <begin position="387"/>
        <end position="415"/>
    </location>
</feature>
<evidence type="ECO:0000256" key="5">
    <source>
        <dbReference type="ARBA" id="ARBA00022777"/>
    </source>
</evidence>
<dbReference type="AlphaFoldDB" id="A0AAD7IHX7"/>
<evidence type="ECO:0000313" key="11">
    <source>
        <dbReference type="Proteomes" id="UP001215280"/>
    </source>
</evidence>
<keyword evidence="4" id="KW-0547">Nucleotide-binding</keyword>
<accession>A0AAD7IHX7</accession>
<keyword evidence="5" id="KW-0418">Kinase</keyword>
<proteinExistence type="predicted"/>
<comment type="catalytic activity">
    <reaction evidence="8">
        <text>L-seryl-[protein] + ATP = O-phospho-L-seryl-[protein] + ADP + H(+)</text>
        <dbReference type="Rhea" id="RHEA:17989"/>
        <dbReference type="Rhea" id="RHEA-COMP:9863"/>
        <dbReference type="Rhea" id="RHEA-COMP:11604"/>
        <dbReference type="ChEBI" id="CHEBI:15378"/>
        <dbReference type="ChEBI" id="CHEBI:29999"/>
        <dbReference type="ChEBI" id="CHEBI:30616"/>
        <dbReference type="ChEBI" id="CHEBI:83421"/>
        <dbReference type="ChEBI" id="CHEBI:456216"/>
        <dbReference type="EC" id="2.7.11.1"/>
    </reaction>
</comment>
<feature type="compositionally biased region" description="Polar residues" evidence="9">
    <location>
        <begin position="405"/>
        <end position="415"/>
    </location>
</feature>
<keyword evidence="2" id="KW-0723">Serine/threonine-protein kinase</keyword>
<keyword evidence="3" id="KW-0808">Transferase</keyword>
<dbReference type="GO" id="GO:0004674">
    <property type="term" value="F:protein serine/threonine kinase activity"/>
    <property type="evidence" value="ECO:0007669"/>
    <property type="project" value="UniProtKB-KW"/>
</dbReference>
<protein>
    <recommendedName>
        <fullName evidence="1">non-specific serine/threonine protein kinase</fullName>
        <ecNumber evidence="1">2.7.11.1</ecNumber>
    </recommendedName>
</protein>
<dbReference type="InterPro" id="IPR053235">
    <property type="entry name" value="Ser_Thr_kinase"/>
</dbReference>
<evidence type="ECO:0000313" key="10">
    <source>
        <dbReference type="EMBL" id="KAJ7743517.1"/>
    </source>
</evidence>